<dbReference type="OrthoDB" id="7350532at2"/>
<evidence type="ECO:0000313" key="2">
    <source>
        <dbReference type="EMBL" id="SEH27286.1"/>
    </source>
</evidence>
<dbReference type="AlphaFoldDB" id="A0A1H6GVP0"/>
<sequence>MNILHKATTVGLLAASLVLAAAPRPAEAAESSDSVEVATRTFLLGCVAYVGDYTRLRDNLRPGREMFLPELSPAQARPFLQGREGSAWARPDAGVTLALLKADDTCIVFVRKVATDGLYRRLEGDLRASLGKSFSVRAAGEESKGPMRSRFIDLAPTGSYRDDLIRLYKTEPAGMRVILTTSETANPDLQAIITLGARSP</sequence>
<dbReference type="Proteomes" id="UP000182983">
    <property type="component" value="Unassembled WGS sequence"/>
</dbReference>
<keyword evidence="1" id="KW-0732">Signal</keyword>
<feature type="signal peptide" evidence="1">
    <location>
        <begin position="1"/>
        <end position="28"/>
    </location>
</feature>
<organism evidence="2 3">
    <name type="scientific">Magnetospirillum fulvum</name>
    <name type="common">Rhodospirillum fulvum</name>
    <dbReference type="NCBI Taxonomy" id="1082"/>
    <lineage>
        <taxon>Bacteria</taxon>
        <taxon>Pseudomonadati</taxon>
        <taxon>Pseudomonadota</taxon>
        <taxon>Alphaproteobacteria</taxon>
        <taxon>Rhodospirillales</taxon>
        <taxon>Rhodospirillaceae</taxon>
        <taxon>Magnetospirillum</taxon>
    </lineage>
</organism>
<feature type="chain" id="PRO_5010179918" evidence="1">
    <location>
        <begin position="29"/>
        <end position="200"/>
    </location>
</feature>
<dbReference type="EMBL" id="FNWO01000002">
    <property type="protein sequence ID" value="SEH27286.1"/>
    <property type="molecule type" value="Genomic_DNA"/>
</dbReference>
<gene>
    <name evidence="2" type="ORF">SAMN04244559_00483</name>
</gene>
<protein>
    <submittedName>
        <fullName evidence="2">Uncharacterized protein</fullName>
    </submittedName>
</protein>
<proteinExistence type="predicted"/>
<evidence type="ECO:0000256" key="1">
    <source>
        <dbReference type="SAM" id="SignalP"/>
    </source>
</evidence>
<accession>A0A1H6GVP0</accession>
<dbReference type="RefSeq" id="WP_074765204.1">
    <property type="nucleotide sequence ID" value="NZ_FNWO01000002.1"/>
</dbReference>
<keyword evidence="3" id="KW-1185">Reference proteome</keyword>
<name>A0A1H6GVP0_MAGFU</name>
<dbReference type="NCBIfam" id="NF047650">
    <property type="entry name" value="lipo_NMCC_0638"/>
    <property type="match status" value="1"/>
</dbReference>
<evidence type="ECO:0000313" key="3">
    <source>
        <dbReference type="Proteomes" id="UP000182983"/>
    </source>
</evidence>
<reference evidence="3" key="1">
    <citation type="submission" date="2016-10" db="EMBL/GenBank/DDBJ databases">
        <authorList>
            <person name="Varghese N."/>
            <person name="Submissions S."/>
        </authorList>
    </citation>
    <scope>NUCLEOTIDE SEQUENCE [LARGE SCALE GENOMIC DNA]</scope>
    <source>
        <strain evidence="3">DSM 13234</strain>
    </source>
</reference>